<proteinExistence type="predicted"/>
<comment type="caution">
    <text evidence="1">The sequence shown here is derived from an EMBL/GenBank/DDBJ whole genome shotgun (WGS) entry which is preliminary data.</text>
</comment>
<keyword evidence="2" id="KW-1185">Reference proteome</keyword>
<sequence>MEYFIIQALKNIDLTTCEIAGISVGLNDIKGAKVTAIQGLELTRLLEIIIE</sequence>
<evidence type="ECO:0000313" key="2">
    <source>
        <dbReference type="Proteomes" id="UP000003081"/>
    </source>
</evidence>
<protein>
    <submittedName>
        <fullName evidence="1">Uncharacterized protein</fullName>
    </submittedName>
</protein>
<dbReference type="HOGENOM" id="CLU_3097286_0_0_9"/>
<reference evidence="1 2" key="1">
    <citation type="submission" date="2009-08" db="EMBL/GenBank/DDBJ databases">
        <authorList>
            <person name="Shrivastava S."/>
            <person name="Brinkac L.B."/>
            <person name="Brown J.L."/>
            <person name="Bruce D.B."/>
            <person name="Detter C."/>
            <person name="Green L.D."/>
            <person name="Munk C.A."/>
            <person name="Rogers Y.C."/>
            <person name="Tapia R."/>
            <person name="Sims D.R."/>
            <person name="Smith L.A."/>
            <person name="Smith T.J."/>
            <person name="Sutton G."/>
            <person name="Brettin T."/>
        </authorList>
    </citation>
    <scope>NUCLEOTIDE SEQUENCE [LARGE SCALE GENOMIC DNA]</scope>
    <source>
        <strain evidence="2">E4 str. BoNT E BL5262</strain>
    </source>
</reference>
<gene>
    <name evidence="1" type="ORF">CLP_1958</name>
</gene>
<evidence type="ECO:0000313" key="1">
    <source>
        <dbReference type="EMBL" id="EEP54746.1"/>
    </source>
</evidence>
<organism evidence="1 2">
    <name type="scientific">Clostridium butyricum E4 str. BoNT E BL5262</name>
    <dbReference type="NCBI Taxonomy" id="632245"/>
    <lineage>
        <taxon>Bacteria</taxon>
        <taxon>Bacillati</taxon>
        <taxon>Bacillota</taxon>
        <taxon>Clostridia</taxon>
        <taxon>Eubacteriales</taxon>
        <taxon>Clostridiaceae</taxon>
        <taxon>Clostridium</taxon>
    </lineage>
</organism>
<dbReference type="Proteomes" id="UP000003081">
    <property type="component" value="Unassembled WGS sequence"/>
</dbReference>
<dbReference type="RefSeq" id="WP_003415470.1">
    <property type="nucleotide sequence ID" value="NZ_ACOM01000005.1"/>
</dbReference>
<accession>C4IGK2</accession>
<dbReference type="AlphaFoldDB" id="C4IGK2"/>
<dbReference type="EMBL" id="ACOM01000005">
    <property type="protein sequence ID" value="EEP54746.1"/>
    <property type="molecule type" value="Genomic_DNA"/>
</dbReference>
<name>C4IGK2_CLOBU</name>